<dbReference type="PROSITE" id="PS50263">
    <property type="entry name" value="CN_HYDROLASE"/>
    <property type="match status" value="1"/>
</dbReference>
<feature type="region of interest" description="Disordered" evidence="2">
    <location>
        <begin position="236"/>
        <end position="274"/>
    </location>
</feature>
<dbReference type="InterPro" id="IPR036526">
    <property type="entry name" value="C-N_Hydrolase_sf"/>
</dbReference>
<accession>A0A5P9P1G8</accession>
<reference evidence="4 5" key="1">
    <citation type="journal article" date="2007" name="Int. J. Syst. Evol. Microbiol.">
        <title>Natronorubrum sulfidifaciens sp. nov., an extremely haloalkaliphilic archaeon isolated from Aiding salt lake in Xin-Jiang, China.</title>
        <authorList>
            <person name="Cui H.L."/>
            <person name="Tohty D."/>
            <person name="Liu H.C."/>
            <person name="Liu S.J."/>
            <person name="Oren A."/>
            <person name="Zhou P.J."/>
        </authorList>
    </citation>
    <scope>NUCLEOTIDE SEQUENCE [LARGE SCALE GENOMIC DNA]</scope>
    <source>
        <strain evidence="4 5">7-3</strain>
    </source>
</reference>
<protein>
    <submittedName>
        <fullName evidence="4">Carbon-nitrogen hydrolase family protein</fullName>
    </submittedName>
</protein>
<dbReference type="PROSITE" id="PS01227">
    <property type="entry name" value="UPF0012"/>
    <property type="match status" value="1"/>
</dbReference>
<proteinExistence type="predicted"/>
<organism evidence="4 5">
    <name type="scientific">Natronorubrum aibiense</name>
    <dbReference type="NCBI Taxonomy" id="348826"/>
    <lineage>
        <taxon>Archaea</taxon>
        <taxon>Methanobacteriati</taxon>
        <taxon>Methanobacteriota</taxon>
        <taxon>Stenosarchaea group</taxon>
        <taxon>Halobacteria</taxon>
        <taxon>Halobacteriales</taxon>
        <taxon>Natrialbaceae</taxon>
        <taxon>Natronorubrum</taxon>
    </lineage>
</organism>
<dbReference type="AlphaFoldDB" id="A0A5P9P1G8"/>
<dbReference type="Gene3D" id="3.60.110.10">
    <property type="entry name" value="Carbon-nitrogen hydrolase"/>
    <property type="match status" value="1"/>
</dbReference>
<dbReference type="GeneID" id="42300430"/>
<feature type="domain" description="CN hydrolase" evidence="3">
    <location>
        <begin position="4"/>
        <end position="240"/>
    </location>
</feature>
<dbReference type="CDD" id="cd07197">
    <property type="entry name" value="nitrilase"/>
    <property type="match status" value="1"/>
</dbReference>
<dbReference type="KEGG" id="nas:GCU68_05245"/>
<evidence type="ECO:0000313" key="5">
    <source>
        <dbReference type="Proteomes" id="UP000326170"/>
    </source>
</evidence>
<dbReference type="Pfam" id="PF00795">
    <property type="entry name" value="CN_hydrolase"/>
    <property type="match status" value="1"/>
</dbReference>
<dbReference type="InterPro" id="IPR050345">
    <property type="entry name" value="Aliph_Amidase/BUP"/>
</dbReference>
<feature type="compositionally biased region" description="Basic and acidic residues" evidence="2">
    <location>
        <begin position="237"/>
        <end position="262"/>
    </location>
</feature>
<keyword evidence="1 4" id="KW-0378">Hydrolase</keyword>
<evidence type="ECO:0000259" key="3">
    <source>
        <dbReference type="PROSITE" id="PS50263"/>
    </source>
</evidence>
<dbReference type="OrthoDB" id="39312at2157"/>
<dbReference type="PANTHER" id="PTHR43674:SF16">
    <property type="entry name" value="CARBON-NITROGEN FAMILY, PUTATIVE (AFU_ORTHOLOGUE AFUA_5G02350)-RELATED"/>
    <property type="match status" value="1"/>
</dbReference>
<evidence type="ECO:0000256" key="2">
    <source>
        <dbReference type="SAM" id="MobiDB-lite"/>
    </source>
</evidence>
<dbReference type="Proteomes" id="UP000326170">
    <property type="component" value="Chromosome"/>
</dbReference>
<gene>
    <name evidence="4" type="ORF">GCU68_05245</name>
</gene>
<dbReference type="InterPro" id="IPR003010">
    <property type="entry name" value="C-N_Hydrolase"/>
</dbReference>
<evidence type="ECO:0000256" key="1">
    <source>
        <dbReference type="ARBA" id="ARBA00022801"/>
    </source>
</evidence>
<sequence>MSLDTVALVQFDPTLGPADDGTVERLCERIRDAAAETDPDLIVFPELATTGYSIFEQAETCAESIPGPTTRAIGETAAAVGSHVLVGMPVRHGRGVRNSAVWIDRTGSVRARYDKRNPWGDERDVFVPGDDVLVLKCEGRTLGVQICYDLNFPAESAALARAGVDAVVNISAWSVPMAGDWDRLLPARAIENGAYVFGCNRAGAEPDLQFYGHTTAYEPDGSVAGQLDGEPGILVQRIDDDRLREERDRNPMRQDRRDDRVSVSRVTIDAGDGA</sequence>
<dbReference type="EMBL" id="CP045488">
    <property type="protein sequence ID" value="QFU81975.1"/>
    <property type="molecule type" value="Genomic_DNA"/>
</dbReference>
<dbReference type="InterPro" id="IPR001110">
    <property type="entry name" value="UPF0012_CS"/>
</dbReference>
<keyword evidence="5" id="KW-1185">Reference proteome</keyword>
<dbReference type="SUPFAM" id="SSF56317">
    <property type="entry name" value="Carbon-nitrogen hydrolase"/>
    <property type="match status" value="1"/>
</dbReference>
<dbReference type="PANTHER" id="PTHR43674">
    <property type="entry name" value="NITRILASE C965.09-RELATED"/>
    <property type="match status" value="1"/>
</dbReference>
<dbReference type="RefSeq" id="WP_152939594.1">
    <property type="nucleotide sequence ID" value="NZ_CP045488.1"/>
</dbReference>
<name>A0A5P9P1G8_9EURY</name>
<evidence type="ECO:0000313" key="4">
    <source>
        <dbReference type="EMBL" id="QFU81975.1"/>
    </source>
</evidence>
<dbReference type="GO" id="GO:0016811">
    <property type="term" value="F:hydrolase activity, acting on carbon-nitrogen (but not peptide) bonds, in linear amides"/>
    <property type="evidence" value="ECO:0007669"/>
    <property type="project" value="TreeGrafter"/>
</dbReference>